<feature type="compositionally biased region" description="Low complexity" evidence="1">
    <location>
        <begin position="285"/>
        <end position="308"/>
    </location>
</feature>
<gene>
    <name evidence="2" type="ORF">V5O48_005928</name>
</gene>
<reference evidence="2 3" key="1">
    <citation type="submission" date="2024-02" db="EMBL/GenBank/DDBJ databases">
        <title>A draft genome for the cacao thread blight pathogen Marasmius crinis-equi.</title>
        <authorList>
            <person name="Cohen S.P."/>
            <person name="Baruah I.K."/>
            <person name="Amoako-Attah I."/>
            <person name="Bukari Y."/>
            <person name="Meinhardt L.W."/>
            <person name="Bailey B.A."/>
        </authorList>
    </citation>
    <scope>NUCLEOTIDE SEQUENCE [LARGE SCALE GENOMIC DNA]</scope>
    <source>
        <strain evidence="2 3">GH-76</strain>
    </source>
</reference>
<evidence type="ECO:0000256" key="1">
    <source>
        <dbReference type="SAM" id="MobiDB-lite"/>
    </source>
</evidence>
<sequence>MLSKLSRSHSNTTLLETDEFEGSDEDGYASTTFHGYPTISRTAGLPTSSSPPTSWQHTPRFTNRSRVGSKGSKGSLAVSIPDQASMRTRSSTSTRGIARSASESSMRSQSQYTDTDEMLKTPSTSVSVSSLAIPPLTPKDYDEPLTPLSTMRGDKNKILPPLPNPKTGSIRRPAVPGLAARFASPNGPGLRSRSNSIGTSLSSSNSSPAVSDAPPLPTSTGIPVSSSTGTLRQLQLPRYSAGASQKPVPVPGVTSPTRSPIAPTAPSSLPKPRTGTGMAYRKSANPSNPRISRIPSSPMLRSPSGTRF</sequence>
<feature type="compositionally biased region" description="Polar residues" evidence="1">
    <location>
        <begin position="121"/>
        <end position="130"/>
    </location>
</feature>
<feature type="region of interest" description="Disordered" evidence="1">
    <location>
        <begin position="1"/>
        <end position="308"/>
    </location>
</feature>
<evidence type="ECO:0000313" key="3">
    <source>
        <dbReference type="Proteomes" id="UP001465976"/>
    </source>
</evidence>
<protein>
    <submittedName>
        <fullName evidence="2">Uncharacterized protein</fullName>
    </submittedName>
</protein>
<dbReference type="EMBL" id="JBAHYK010000251">
    <property type="protein sequence ID" value="KAL0576047.1"/>
    <property type="molecule type" value="Genomic_DNA"/>
</dbReference>
<accession>A0ABR3FLJ7</accession>
<organism evidence="2 3">
    <name type="scientific">Marasmius crinis-equi</name>
    <dbReference type="NCBI Taxonomy" id="585013"/>
    <lineage>
        <taxon>Eukaryota</taxon>
        <taxon>Fungi</taxon>
        <taxon>Dikarya</taxon>
        <taxon>Basidiomycota</taxon>
        <taxon>Agaricomycotina</taxon>
        <taxon>Agaricomycetes</taxon>
        <taxon>Agaricomycetidae</taxon>
        <taxon>Agaricales</taxon>
        <taxon>Marasmiineae</taxon>
        <taxon>Marasmiaceae</taxon>
        <taxon>Marasmius</taxon>
    </lineage>
</organism>
<dbReference type="Proteomes" id="UP001465976">
    <property type="component" value="Unassembled WGS sequence"/>
</dbReference>
<comment type="caution">
    <text evidence="2">The sequence shown here is derived from an EMBL/GenBank/DDBJ whole genome shotgun (WGS) entry which is preliminary data.</text>
</comment>
<keyword evidence="3" id="KW-1185">Reference proteome</keyword>
<feature type="compositionally biased region" description="Low complexity" evidence="1">
    <location>
        <begin position="84"/>
        <end position="111"/>
    </location>
</feature>
<feature type="compositionally biased region" description="Acidic residues" evidence="1">
    <location>
        <begin position="16"/>
        <end position="27"/>
    </location>
</feature>
<name>A0ABR3FLJ7_9AGAR</name>
<feature type="compositionally biased region" description="Low complexity" evidence="1">
    <location>
        <begin position="192"/>
        <end position="211"/>
    </location>
</feature>
<proteinExistence type="predicted"/>
<feature type="compositionally biased region" description="Polar residues" evidence="1">
    <location>
        <begin position="29"/>
        <end position="66"/>
    </location>
</feature>
<evidence type="ECO:0000313" key="2">
    <source>
        <dbReference type="EMBL" id="KAL0576047.1"/>
    </source>
</evidence>
<feature type="compositionally biased region" description="Polar residues" evidence="1">
    <location>
        <begin position="218"/>
        <end position="233"/>
    </location>
</feature>